<evidence type="ECO:0000313" key="4">
    <source>
        <dbReference type="Proteomes" id="UP001597237"/>
    </source>
</evidence>
<dbReference type="Gene3D" id="3.40.50.1820">
    <property type="entry name" value="alpha/beta hydrolase"/>
    <property type="match status" value="1"/>
</dbReference>
<evidence type="ECO:0008006" key="5">
    <source>
        <dbReference type="Google" id="ProtNLM"/>
    </source>
</evidence>
<keyword evidence="2" id="KW-0732">Signal</keyword>
<dbReference type="Proteomes" id="UP001597237">
    <property type="component" value="Unassembled WGS sequence"/>
</dbReference>
<name>A0ABW4MXC2_9CAUL</name>
<feature type="signal peptide" evidence="2">
    <location>
        <begin position="1"/>
        <end position="21"/>
    </location>
</feature>
<dbReference type="EMBL" id="JBHUEY010000001">
    <property type="protein sequence ID" value="MFD1782359.1"/>
    <property type="molecule type" value="Genomic_DNA"/>
</dbReference>
<feature type="chain" id="PRO_5046400996" description="Alpha/beta hydrolase" evidence="2">
    <location>
        <begin position="22"/>
        <end position="338"/>
    </location>
</feature>
<gene>
    <name evidence="3" type="ORF">ACFSC0_03050</name>
</gene>
<keyword evidence="4" id="KW-1185">Reference proteome</keyword>
<feature type="region of interest" description="Disordered" evidence="1">
    <location>
        <begin position="190"/>
        <end position="213"/>
    </location>
</feature>
<accession>A0ABW4MXC2</accession>
<comment type="caution">
    <text evidence="3">The sequence shown here is derived from an EMBL/GenBank/DDBJ whole genome shotgun (WGS) entry which is preliminary data.</text>
</comment>
<organism evidence="3 4">
    <name type="scientific">Phenylobacterium terrae</name>
    <dbReference type="NCBI Taxonomy" id="2665495"/>
    <lineage>
        <taxon>Bacteria</taxon>
        <taxon>Pseudomonadati</taxon>
        <taxon>Pseudomonadota</taxon>
        <taxon>Alphaproteobacteria</taxon>
        <taxon>Caulobacterales</taxon>
        <taxon>Caulobacteraceae</taxon>
        <taxon>Phenylobacterium</taxon>
    </lineage>
</organism>
<protein>
    <recommendedName>
        <fullName evidence="5">Alpha/beta hydrolase</fullName>
    </recommendedName>
</protein>
<evidence type="ECO:0000256" key="1">
    <source>
        <dbReference type="SAM" id="MobiDB-lite"/>
    </source>
</evidence>
<proteinExistence type="predicted"/>
<sequence length="338" mass="36136">MRKRLAAVLAGLGAAALTAGAAEARDIGGVKCETPPPFHCAPSGCTAEQLRELGNTVDPKTGRKFFLDYPCDLKPGEKVTFVLNLHGGGSIGNWQRHYFPLVDLKEKYRLVIATPSGTANGWRADPDDQHLRNIVEQVYAAFGPENIKAFWLAGHSLGGQTSNRLIMTDPAFRDRLTGWVSLSGGRLGSKREEVRAPIPGAPPPPGATPGAPMRLAADASVLPETPFSHIYSSGEHELTTAGLPPESRWAQKLGCGPQTRGPGVVDTRAGYVADTRPQANPNKVWGLAARPGTARVYLYPGCADGRVVADVIRLDKGHTEGLEPNVTEEIVKLMLSAR</sequence>
<dbReference type="SUPFAM" id="SSF53474">
    <property type="entry name" value="alpha/beta-Hydrolases"/>
    <property type="match status" value="1"/>
</dbReference>
<evidence type="ECO:0000313" key="3">
    <source>
        <dbReference type="EMBL" id="MFD1782359.1"/>
    </source>
</evidence>
<dbReference type="InterPro" id="IPR029058">
    <property type="entry name" value="AB_hydrolase_fold"/>
</dbReference>
<evidence type="ECO:0000256" key="2">
    <source>
        <dbReference type="SAM" id="SignalP"/>
    </source>
</evidence>
<dbReference type="RefSeq" id="WP_377280583.1">
    <property type="nucleotide sequence ID" value="NZ_JBHRSI010000001.1"/>
</dbReference>
<reference evidence="4" key="1">
    <citation type="journal article" date="2019" name="Int. J. Syst. Evol. Microbiol.">
        <title>The Global Catalogue of Microorganisms (GCM) 10K type strain sequencing project: providing services to taxonomists for standard genome sequencing and annotation.</title>
        <authorList>
            <consortium name="The Broad Institute Genomics Platform"/>
            <consortium name="The Broad Institute Genome Sequencing Center for Infectious Disease"/>
            <person name="Wu L."/>
            <person name="Ma J."/>
        </authorList>
    </citation>
    <scope>NUCLEOTIDE SEQUENCE [LARGE SCALE GENOMIC DNA]</scope>
    <source>
        <strain evidence="4">DFY28</strain>
    </source>
</reference>